<evidence type="ECO:0000313" key="4">
    <source>
        <dbReference type="Proteomes" id="UP000521199"/>
    </source>
</evidence>
<evidence type="ECO:0000256" key="1">
    <source>
        <dbReference type="SAM" id="MobiDB-lite"/>
    </source>
</evidence>
<feature type="signal peptide" evidence="2">
    <location>
        <begin position="1"/>
        <end position="24"/>
    </location>
</feature>
<evidence type="ECO:0000256" key="2">
    <source>
        <dbReference type="SAM" id="SignalP"/>
    </source>
</evidence>
<dbReference type="Proteomes" id="UP000521199">
    <property type="component" value="Unassembled WGS sequence"/>
</dbReference>
<name>A0A7W8FYL7_9GAMM</name>
<dbReference type="RefSeq" id="WP_183960078.1">
    <property type="nucleotide sequence ID" value="NZ_JACHHP010000002.1"/>
</dbReference>
<feature type="region of interest" description="Disordered" evidence="1">
    <location>
        <begin position="291"/>
        <end position="313"/>
    </location>
</feature>
<proteinExistence type="predicted"/>
<gene>
    <name evidence="3" type="ORF">HNQ52_001061</name>
</gene>
<dbReference type="EMBL" id="JACHHP010000002">
    <property type="protein sequence ID" value="MBB5207532.1"/>
    <property type="molecule type" value="Genomic_DNA"/>
</dbReference>
<sequence>MMRFSTGLAAAFFAAAFAGAPAQAYTPESGIWWNPNESGTGVVIEVQDNLMVVAAYVGDTNGNATWYTATAFLQGNALFEGSLDLTEGSQCIGCPYLGLPTVVPGAGGDLTIVFDPDDETRAALTWDNGRTIPIERFEFYTRRPEDGATPVDITKMLGEWQWVLDFSNGDTVNLSPYYGEVLVFDQYEFNTQDQRWYYDGCRPDDSLIGGCSVGDDGALSLHSASGWYDPEDNLQIIVVDDSAENYALYVARIGTNDGEGEVTIYRKGTQPGDNAFPARAWRSASRTYVQEGVGPNKRATSGTTRRPGLGDLLSVDGRLPGKRVATASKFDLTALTPVIAELERRLEERTQR</sequence>
<organism evidence="3 4">
    <name type="scientific">Chiayiivirga flava</name>
    <dbReference type="NCBI Taxonomy" id="659595"/>
    <lineage>
        <taxon>Bacteria</taxon>
        <taxon>Pseudomonadati</taxon>
        <taxon>Pseudomonadota</taxon>
        <taxon>Gammaproteobacteria</taxon>
        <taxon>Lysobacterales</taxon>
        <taxon>Lysobacteraceae</taxon>
        <taxon>Chiayiivirga</taxon>
    </lineage>
</organism>
<evidence type="ECO:0000313" key="3">
    <source>
        <dbReference type="EMBL" id="MBB5207532.1"/>
    </source>
</evidence>
<feature type="chain" id="PRO_5031356862" evidence="2">
    <location>
        <begin position="25"/>
        <end position="352"/>
    </location>
</feature>
<reference evidence="3 4" key="1">
    <citation type="submission" date="2020-08" db="EMBL/GenBank/DDBJ databases">
        <title>Genomic Encyclopedia of Type Strains, Phase IV (KMG-IV): sequencing the most valuable type-strain genomes for metagenomic binning, comparative biology and taxonomic classification.</title>
        <authorList>
            <person name="Goeker M."/>
        </authorList>
    </citation>
    <scope>NUCLEOTIDE SEQUENCE [LARGE SCALE GENOMIC DNA]</scope>
    <source>
        <strain evidence="3 4">DSM 24163</strain>
    </source>
</reference>
<dbReference type="AlphaFoldDB" id="A0A7W8FYL7"/>
<comment type="caution">
    <text evidence="3">The sequence shown here is derived from an EMBL/GenBank/DDBJ whole genome shotgun (WGS) entry which is preliminary data.</text>
</comment>
<keyword evidence="4" id="KW-1185">Reference proteome</keyword>
<keyword evidence="2" id="KW-0732">Signal</keyword>
<protein>
    <submittedName>
        <fullName evidence="3">Uncharacterized protein</fullName>
    </submittedName>
</protein>
<accession>A0A7W8FYL7</accession>